<feature type="region of interest" description="Disordered" evidence="1">
    <location>
        <begin position="460"/>
        <end position="581"/>
    </location>
</feature>
<comment type="caution">
    <text evidence="2">The sequence shown here is derived from an EMBL/GenBank/DDBJ whole genome shotgun (WGS) entry which is preliminary data.</text>
</comment>
<feature type="region of interest" description="Disordered" evidence="1">
    <location>
        <begin position="409"/>
        <end position="446"/>
    </location>
</feature>
<feature type="compositionally biased region" description="Basic residues" evidence="1">
    <location>
        <begin position="292"/>
        <end position="305"/>
    </location>
</feature>
<feature type="compositionally biased region" description="Basic residues" evidence="1">
    <location>
        <begin position="25"/>
        <end position="34"/>
    </location>
</feature>
<feature type="compositionally biased region" description="Basic and acidic residues" evidence="1">
    <location>
        <begin position="431"/>
        <end position="446"/>
    </location>
</feature>
<evidence type="ECO:0000313" key="2">
    <source>
        <dbReference type="EMBL" id="KAG7087142.1"/>
    </source>
</evidence>
<feature type="compositionally biased region" description="Low complexity" evidence="1">
    <location>
        <begin position="230"/>
        <end position="248"/>
    </location>
</feature>
<evidence type="ECO:0000313" key="3">
    <source>
        <dbReference type="Proteomes" id="UP001049176"/>
    </source>
</evidence>
<feature type="compositionally biased region" description="Polar residues" evidence="1">
    <location>
        <begin position="510"/>
        <end position="553"/>
    </location>
</feature>
<dbReference type="EMBL" id="CM032189">
    <property type="protein sequence ID" value="KAG7087142.1"/>
    <property type="molecule type" value="Genomic_DNA"/>
</dbReference>
<feature type="region of interest" description="Disordered" evidence="1">
    <location>
        <begin position="97"/>
        <end position="305"/>
    </location>
</feature>
<dbReference type="RefSeq" id="XP_043003613.1">
    <property type="nucleotide sequence ID" value="XM_043158269.1"/>
</dbReference>
<dbReference type="Proteomes" id="UP001049176">
    <property type="component" value="Chromosome 9"/>
</dbReference>
<reference evidence="2" key="1">
    <citation type="journal article" date="2021" name="Genome Biol. Evol.">
        <title>The assembled and annotated genome of the fairy-ring fungus Marasmius oreades.</title>
        <authorList>
            <person name="Hiltunen M."/>
            <person name="Ament-Velasquez S.L."/>
            <person name="Johannesson H."/>
        </authorList>
    </citation>
    <scope>NUCLEOTIDE SEQUENCE</scope>
    <source>
        <strain evidence="2">03SP1</strain>
    </source>
</reference>
<feature type="compositionally biased region" description="Acidic residues" evidence="1">
    <location>
        <begin position="464"/>
        <end position="478"/>
    </location>
</feature>
<feature type="compositionally biased region" description="Basic and acidic residues" evidence="1">
    <location>
        <begin position="189"/>
        <end position="206"/>
    </location>
</feature>
<proteinExistence type="predicted"/>
<organism evidence="2 3">
    <name type="scientific">Marasmius oreades</name>
    <name type="common">fairy-ring Marasmius</name>
    <dbReference type="NCBI Taxonomy" id="181124"/>
    <lineage>
        <taxon>Eukaryota</taxon>
        <taxon>Fungi</taxon>
        <taxon>Dikarya</taxon>
        <taxon>Basidiomycota</taxon>
        <taxon>Agaricomycotina</taxon>
        <taxon>Agaricomycetes</taxon>
        <taxon>Agaricomycetidae</taxon>
        <taxon>Agaricales</taxon>
        <taxon>Marasmiineae</taxon>
        <taxon>Marasmiaceae</taxon>
        <taxon>Marasmius</taxon>
    </lineage>
</organism>
<accession>A0A9P7RPL2</accession>
<dbReference type="KEGG" id="more:E1B28_013122"/>
<dbReference type="AlphaFoldDB" id="A0A9P7RPL2"/>
<name>A0A9P7RPL2_9AGAR</name>
<feature type="compositionally biased region" description="Basic and acidic residues" evidence="1">
    <location>
        <begin position="257"/>
        <end position="274"/>
    </location>
</feature>
<feature type="compositionally biased region" description="Basic and acidic residues" evidence="1">
    <location>
        <begin position="127"/>
        <end position="146"/>
    </location>
</feature>
<feature type="region of interest" description="Disordered" evidence="1">
    <location>
        <begin position="16"/>
        <end position="42"/>
    </location>
</feature>
<dbReference type="OrthoDB" id="3009497at2759"/>
<gene>
    <name evidence="2" type="ORF">E1B28_013122</name>
</gene>
<feature type="compositionally biased region" description="Low complexity" evidence="1">
    <location>
        <begin position="560"/>
        <end position="570"/>
    </location>
</feature>
<dbReference type="GeneID" id="66082197"/>
<sequence>MRYNNDNNTESGVYYVVPERNGKPGSKRIVRRPRAPLTSVPLDDDFDAITRTTMYTGKGRYSWVPTQSPLDDEFDAVTYTNTNTNFEKIDEVDEELLEEVEDTEGGRDTVNGGRMRREEEEDERDDENTPRRVEQAEDNRQKDVFHRYRRASTSRVDDYGGYRRQRSVSRAEPRVTPSPNTQNGRYHPRPCDDFASRYIPSRERTPRSGPLNGNTEPSQLVRSASRRSSNRNQPNSQHQHQPQEQTQNGHTRGAVYRSEEIIRNHRTNPDDYHQRTPSVTRRRRDSGLSGRSRSRSRSRARTTKLHTKAVTTTNPNPHLRPPARQQSYEVVKSRVLEDTPEKTVTISTWRERVAEANGAETGGGGGRGNGEEETRMSVYYVDADDYPIEDRNGRVIELEQRVYEEGGNGGTVEWMGSKSPRIAKRKLGNGESRKGKEQEQLLVQRDKDVRDRALTAWPSMSELGDIDEELQEDEDDAEDEHKKLTHRRSQSLPTNFHWRDPDELDPNPDRSGNFTHPRTSTPIRGPSSFENNPPKSVSLLPTRSNGSTISSIRSLRLATPRPSSSTQPSSIHPPPQGPQRSVTEILASCKPSLAHLERILHELGMRTEDHFKAVAKMSEATRDREIKRIAVEKGVTVLEWAMLIDKMQSL</sequence>
<keyword evidence="3" id="KW-1185">Reference proteome</keyword>
<feature type="compositionally biased region" description="Polar residues" evidence="1">
    <location>
        <begin position="211"/>
        <end position="221"/>
    </location>
</feature>
<evidence type="ECO:0000256" key="1">
    <source>
        <dbReference type="SAM" id="MobiDB-lite"/>
    </source>
</evidence>
<protein>
    <submittedName>
        <fullName evidence="2">Uncharacterized protein</fullName>
    </submittedName>
</protein>